<dbReference type="InterPro" id="IPR007658">
    <property type="entry name" value="DUF594"/>
</dbReference>
<dbReference type="STRING" id="4540.A0A3L6TS55"/>
<gene>
    <name evidence="4" type="ORF">C2845_PM01G48080</name>
</gene>
<feature type="transmembrane region" description="Helical" evidence="2">
    <location>
        <begin position="140"/>
        <end position="156"/>
    </location>
</feature>
<feature type="transmembrane region" description="Helical" evidence="2">
    <location>
        <begin position="417"/>
        <end position="438"/>
    </location>
</feature>
<dbReference type="Proteomes" id="UP000275267">
    <property type="component" value="Unassembled WGS sequence"/>
</dbReference>
<organism evidence="4 5">
    <name type="scientific">Panicum miliaceum</name>
    <name type="common">Proso millet</name>
    <name type="synonym">Broomcorn millet</name>
    <dbReference type="NCBI Taxonomy" id="4540"/>
    <lineage>
        <taxon>Eukaryota</taxon>
        <taxon>Viridiplantae</taxon>
        <taxon>Streptophyta</taxon>
        <taxon>Embryophyta</taxon>
        <taxon>Tracheophyta</taxon>
        <taxon>Spermatophyta</taxon>
        <taxon>Magnoliopsida</taxon>
        <taxon>Liliopsida</taxon>
        <taxon>Poales</taxon>
        <taxon>Poaceae</taxon>
        <taxon>PACMAD clade</taxon>
        <taxon>Panicoideae</taxon>
        <taxon>Panicodae</taxon>
        <taxon>Paniceae</taxon>
        <taxon>Panicinae</taxon>
        <taxon>Panicum</taxon>
        <taxon>Panicum sect. Panicum</taxon>
    </lineage>
</organism>
<dbReference type="InterPro" id="IPR025315">
    <property type="entry name" value="DUF4220"/>
</dbReference>
<feature type="transmembrane region" description="Helical" evidence="2">
    <location>
        <begin position="85"/>
        <end position="105"/>
    </location>
</feature>
<keyword evidence="2" id="KW-1133">Transmembrane helix</keyword>
<keyword evidence="5" id="KW-1185">Reference proteome</keyword>
<keyword evidence="2" id="KW-0472">Membrane</keyword>
<accession>A0A3L6TS55</accession>
<feature type="transmembrane region" description="Helical" evidence="2">
    <location>
        <begin position="20"/>
        <end position="44"/>
    </location>
</feature>
<sequence>MGHVGALFHRFNNVLETRVSAIRIEALSALVAVVMSFLVIFGSWRRWSTHWFIRKGVMAAYILSFTLVTYTIGLMQSAAVKIEVYPIWAVCFLTVFGCTNSISAYSLDDNYHLWPQVYQCILYTIYALLIMFSVADGVTFIAVFPMLIIALVKVYIRIGSSIKATNLWLDSKIATDLMENKEFFAARRCEDGCSEDNEDYFTSRWSEHYDPNTMMADPYDDRNIMKGYPYVILFWANLDSFGGAALNFKPPYYALEATPKNFGVITIEEVWQECSKVHGPLQSSLQACKDIALSFSLYKLLVFRFFGYTSVASTKSKSWDLVFKKLLYHRTETDREYEWVFQVIETELAFLYDCFFTKYSSINSRSTTVWGLASVVSLLCVMALTVVRAAGIFPTGGRNDSSPSNVSVTKATEAENIITVTILVALALLEVLQMVFYWTSNWGRVHFVCKYISQLPASSRMKPSCSMRLIAFLSRIKLFSTRRYYWKQQLGQYCLFQSIGHPNKCLGRFVRIANICGWILGAVGLPHAFIAMPPEVSLGAEHVKVPRVVRQSVVRFLEQTGGHLTNGASSLVSNQASQLQWACSQRFRTSAEDKGSQTRTILTWHIATYYCKMQLTEGQQGADLNDLNVQVAMTLSQYCAYLIIFAAQLLPGHKCDTHCLLRAAAHEAASFLKDKGDRYTAMMSIEPDQQTIFGSGIKLGKQLQDIPCDTWRWKVIADFWSEMMLYLAPSDNIKGHIEQLAEGGEFITHLWALLYHAGIVKREDHHENRTEDPEGHSLEDLASLCV</sequence>
<name>A0A3L6TS55_PANMI</name>
<feature type="compositionally biased region" description="Basic and acidic residues" evidence="1">
    <location>
        <begin position="765"/>
        <end position="779"/>
    </location>
</feature>
<feature type="transmembrane region" description="Helical" evidence="2">
    <location>
        <begin position="117"/>
        <end position="134"/>
    </location>
</feature>
<dbReference type="PANTHER" id="PTHR31325">
    <property type="entry name" value="OS01G0798800 PROTEIN-RELATED"/>
    <property type="match status" value="1"/>
</dbReference>
<feature type="region of interest" description="Disordered" evidence="1">
    <location>
        <begin position="765"/>
        <end position="786"/>
    </location>
</feature>
<proteinExistence type="predicted"/>
<evidence type="ECO:0000313" key="4">
    <source>
        <dbReference type="EMBL" id="RLN43163.1"/>
    </source>
</evidence>
<dbReference type="OrthoDB" id="627696at2759"/>
<evidence type="ECO:0000256" key="2">
    <source>
        <dbReference type="SAM" id="Phobius"/>
    </source>
</evidence>
<keyword evidence="2" id="KW-0812">Transmembrane</keyword>
<reference evidence="5" key="1">
    <citation type="journal article" date="2019" name="Nat. Commun.">
        <title>The genome of broomcorn millet.</title>
        <authorList>
            <person name="Zou C."/>
            <person name="Miki D."/>
            <person name="Li D."/>
            <person name="Tang Q."/>
            <person name="Xiao L."/>
            <person name="Rajput S."/>
            <person name="Deng P."/>
            <person name="Jia W."/>
            <person name="Huang R."/>
            <person name="Zhang M."/>
            <person name="Sun Y."/>
            <person name="Hu J."/>
            <person name="Fu X."/>
            <person name="Schnable P.S."/>
            <person name="Li F."/>
            <person name="Zhang H."/>
            <person name="Feng B."/>
            <person name="Zhu X."/>
            <person name="Liu R."/>
            <person name="Schnable J.C."/>
            <person name="Zhu J.-K."/>
            <person name="Zhang H."/>
        </authorList>
    </citation>
    <scope>NUCLEOTIDE SEQUENCE [LARGE SCALE GENOMIC DNA]</scope>
</reference>
<evidence type="ECO:0000259" key="3">
    <source>
        <dbReference type="Pfam" id="PF13968"/>
    </source>
</evidence>
<protein>
    <recommendedName>
        <fullName evidence="3">DUF4220 domain-containing protein</fullName>
    </recommendedName>
</protein>
<dbReference type="EMBL" id="PQIB02000001">
    <property type="protein sequence ID" value="RLN43163.1"/>
    <property type="molecule type" value="Genomic_DNA"/>
</dbReference>
<feature type="transmembrane region" description="Helical" evidence="2">
    <location>
        <begin position="369"/>
        <end position="393"/>
    </location>
</feature>
<feature type="domain" description="DUF4220" evidence="3">
    <location>
        <begin position="59"/>
        <end position="497"/>
    </location>
</feature>
<feature type="transmembrane region" description="Helical" evidence="2">
    <location>
        <begin position="56"/>
        <end position="79"/>
    </location>
</feature>
<dbReference type="Pfam" id="PF13968">
    <property type="entry name" value="DUF4220"/>
    <property type="match status" value="1"/>
</dbReference>
<evidence type="ECO:0000256" key="1">
    <source>
        <dbReference type="SAM" id="MobiDB-lite"/>
    </source>
</evidence>
<evidence type="ECO:0000313" key="5">
    <source>
        <dbReference type="Proteomes" id="UP000275267"/>
    </source>
</evidence>
<comment type="caution">
    <text evidence="4">The sequence shown here is derived from an EMBL/GenBank/DDBJ whole genome shotgun (WGS) entry which is preliminary data.</text>
</comment>
<dbReference type="AlphaFoldDB" id="A0A3L6TS55"/>
<dbReference type="Pfam" id="PF04578">
    <property type="entry name" value="DUF594"/>
    <property type="match status" value="1"/>
</dbReference>